<reference evidence="2 3" key="2">
    <citation type="submission" date="2011-10" db="EMBL/GenBank/DDBJ databases">
        <title>The Genome Sequence of Actinomyces viscosus C505.</title>
        <authorList>
            <consortium name="The Broad Institute Genome Sequencing Platform"/>
            <consortium name="The Broad Institute Genome Sequencing Center for Infectious Disease"/>
            <person name="Earl A."/>
            <person name="Ward D."/>
            <person name="Feldgarden M."/>
            <person name="Gevers D."/>
            <person name="Sibley C.D."/>
            <person name="Field T.R."/>
            <person name="Grinwis M."/>
            <person name="Eshaghurshan C.S."/>
            <person name="Surette M.G."/>
            <person name="Young S.K."/>
            <person name="Zeng Q."/>
            <person name="Gargeya S."/>
            <person name="Fitzgerald M."/>
            <person name="Haas B."/>
            <person name="Abouelleil A."/>
            <person name="Alvarado L."/>
            <person name="Arachchi H.M."/>
            <person name="Berlin A."/>
            <person name="Brown A."/>
            <person name="Chapman S.B."/>
            <person name="Chen Z."/>
            <person name="Dunbar C."/>
            <person name="Freedman E."/>
            <person name="Gearin G."/>
            <person name="Goldberg J."/>
            <person name="Griggs A."/>
            <person name="Gujja S."/>
            <person name="Heiman D."/>
            <person name="Howarth C."/>
            <person name="Larson L."/>
            <person name="Lui A."/>
            <person name="MacDonald P.J.P."/>
            <person name="Montmayeur A."/>
            <person name="Murphy C."/>
            <person name="Neiman D."/>
            <person name="Pearson M."/>
            <person name="Priest M."/>
            <person name="Roberts A."/>
            <person name="Saif S."/>
            <person name="Shea T."/>
            <person name="Shenoy N."/>
            <person name="Sisk P."/>
            <person name="Stolte C."/>
            <person name="Sykes S."/>
            <person name="Wortman J."/>
            <person name="Nusbaum C."/>
            <person name="Birren B."/>
        </authorList>
    </citation>
    <scope>NUCLEOTIDE SEQUENCE [LARGE SCALE GENOMIC DNA]</scope>
    <source>
        <strain evidence="2 3">C505</strain>
    </source>
</reference>
<organism evidence="2 3">
    <name type="scientific">Actinomyces viscosus C505</name>
    <dbReference type="NCBI Taxonomy" id="562973"/>
    <lineage>
        <taxon>Bacteria</taxon>
        <taxon>Bacillati</taxon>
        <taxon>Actinomycetota</taxon>
        <taxon>Actinomycetes</taxon>
        <taxon>Actinomycetales</taxon>
        <taxon>Actinomycetaceae</taxon>
        <taxon>Actinomyces</taxon>
    </lineage>
</organism>
<keyword evidence="1" id="KW-0472">Membrane</keyword>
<reference evidence="3" key="1">
    <citation type="submission" date="2010-02" db="EMBL/GenBank/DDBJ databases">
        <title>The Genome Sequence of Prevotella oris strain C735.</title>
        <authorList>
            <consortium name="The Broad Institute Genome Sequencing Platform"/>
            <person name="Ward D."/>
            <person name="Feldgarden M."/>
            <person name="Earl A."/>
            <person name="Young S.K."/>
            <person name="Zeng Q."/>
            <person name="Koehrsen M."/>
            <person name="Alvarado L."/>
            <person name="Berlin A."/>
            <person name="Bochicchio J."/>
            <person name="Borenstein D."/>
            <person name="Chapman S.B."/>
            <person name="Chen Z."/>
            <person name="Engels R."/>
            <person name="Freedman E."/>
            <person name="Gellesch M."/>
            <person name="Goldberg J."/>
            <person name="Griggs A."/>
            <person name="Gujja S."/>
            <person name="Heilman E."/>
            <person name="Heiman D."/>
            <person name="Hepburn T."/>
            <person name="Howarth C."/>
            <person name="Jen D."/>
            <person name="Larson L."/>
            <person name="Mehta T."/>
            <person name="Park D."/>
            <person name="Pearson M."/>
            <person name="Roberts A."/>
            <person name="Saif S."/>
            <person name="Shea T."/>
            <person name="Shenoy N."/>
            <person name="Sisk P."/>
            <person name="Stolte C."/>
            <person name="Sykes S."/>
            <person name="Thomson T."/>
            <person name="Walk T."/>
            <person name="White J."/>
            <person name="Yandava C."/>
            <person name="Sibley C.D."/>
            <person name="Field T.R."/>
            <person name="Grinwis M."/>
            <person name="Eshaghurshan C.S."/>
            <person name="Surette M.G."/>
            <person name="Haas B."/>
            <person name="Nusbaum C."/>
            <person name="Birren B."/>
        </authorList>
    </citation>
    <scope>NUCLEOTIDE SEQUENCE [LARGE SCALE GENOMIC DNA]</scope>
    <source>
        <strain evidence="3">C505</strain>
    </source>
</reference>
<keyword evidence="1" id="KW-0812">Transmembrane</keyword>
<accession>T5LT02</accession>
<dbReference type="AlphaFoldDB" id="T5LT02"/>
<proteinExistence type="predicted"/>
<gene>
    <name evidence="2" type="ORF">HMPREF0059_02674</name>
</gene>
<feature type="transmembrane region" description="Helical" evidence="1">
    <location>
        <begin position="14"/>
        <end position="34"/>
    </location>
</feature>
<protein>
    <recommendedName>
        <fullName evidence="4">DUF4190 domain-containing protein</fullName>
    </recommendedName>
</protein>
<keyword evidence="1" id="KW-1133">Transmembrane helix</keyword>
<evidence type="ECO:0000256" key="1">
    <source>
        <dbReference type="SAM" id="Phobius"/>
    </source>
</evidence>
<comment type="caution">
    <text evidence="2">The sequence shown here is derived from an EMBL/GenBank/DDBJ whole genome shotgun (WGS) entry which is preliminary data.</text>
</comment>
<sequence length="47" mass="4855">MQAASEGRATNKGMSIGGIALGVLSIVLLIVFYATGLNVRLMSGFEP</sequence>
<name>T5LT02_ACTVI</name>
<dbReference type="Proteomes" id="UP000004668">
    <property type="component" value="Unassembled WGS sequence"/>
</dbReference>
<evidence type="ECO:0000313" key="2">
    <source>
        <dbReference type="EMBL" id="EQM96898.1"/>
    </source>
</evidence>
<dbReference type="HOGENOM" id="CLU_3163718_0_0_11"/>
<evidence type="ECO:0008006" key="4">
    <source>
        <dbReference type="Google" id="ProtNLM"/>
    </source>
</evidence>
<dbReference type="EMBL" id="ACRE02000006">
    <property type="protein sequence ID" value="EQM96898.1"/>
    <property type="molecule type" value="Genomic_DNA"/>
</dbReference>
<evidence type="ECO:0000313" key="3">
    <source>
        <dbReference type="Proteomes" id="UP000004668"/>
    </source>
</evidence>